<evidence type="ECO:0000259" key="10">
    <source>
        <dbReference type="PROSITE" id="PS50850"/>
    </source>
</evidence>
<dbReference type="InterPro" id="IPR005828">
    <property type="entry name" value="MFS_sugar_transport-like"/>
</dbReference>
<feature type="transmembrane region" description="Helical" evidence="9">
    <location>
        <begin position="14"/>
        <end position="33"/>
    </location>
</feature>
<accession>A0A4S8M3L9</accession>
<evidence type="ECO:0000256" key="4">
    <source>
        <dbReference type="ARBA" id="ARBA00022692"/>
    </source>
</evidence>
<dbReference type="Gene3D" id="1.20.1250.20">
    <property type="entry name" value="MFS general substrate transporter like domains"/>
    <property type="match status" value="1"/>
</dbReference>
<dbReference type="InterPro" id="IPR050360">
    <property type="entry name" value="MFS_Sugar_Transporters"/>
</dbReference>
<feature type="domain" description="Major facilitator superfamily (MFS) profile" evidence="10">
    <location>
        <begin position="20"/>
        <end position="466"/>
    </location>
</feature>
<dbReference type="InterPro" id="IPR005829">
    <property type="entry name" value="Sugar_transporter_CS"/>
</dbReference>
<feature type="transmembrane region" description="Helical" evidence="9">
    <location>
        <begin position="61"/>
        <end position="81"/>
    </location>
</feature>
<gene>
    <name evidence="11" type="ORF">K435DRAFT_838972</name>
</gene>
<dbReference type="AlphaFoldDB" id="A0A4S8M3L9"/>
<dbReference type="Pfam" id="PF00083">
    <property type="entry name" value="Sugar_tr"/>
    <property type="match status" value="1"/>
</dbReference>
<comment type="subcellular location">
    <subcellularLocation>
        <location evidence="1">Membrane</location>
        <topology evidence="1">Multi-pass membrane protein</topology>
    </subcellularLocation>
</comment>
<evidence type="ECO:0000256" key="2">
    <source>
        <dbReference type="ARBA" id="ARBA00010992"/>
    </source>
</evidence>
<dbReference type="SUPFAM" id="SSF103473">
    <property type="entry name" value="MFS general substrate transporter"/>
    <property type="match status" value="1"/>
</dbReference>
<dbReference type="Proteomes" id="UP000297245">
    <property type="component" value="Unassembled WGS sequence"/>
</dbReference>
<name>A0A4S8M3L9_DENBC</name>
<feature type="transmembrane region" description="Helical" evidence="9">
    <location>
        <begin position="337"/>
        <end position="356"/>
    </location>
</feature>
<dbReference type="PANTHER" id="PTHR48022:SF20">
    <property type="entry name" value="MAJOR FACILITATOR SUPERFAMILY (MFS) PROFILE DOMAIN-CONTAINING PROTEIN-RELATED"/>
    <property type="match status" value="1"/>
</dbReference>
<dbReference type="FunFam" id="1.20.1250.20:FF:000134">
    <property type="entry name" value="MFS sugar transporter protein"/>
    <property type="match status" value="1"/>
</dbReference>
<evidence type="ECO:0000256" key="3">
    <source>
        <dbReference type="ARBA" id="ARBA00022448"/>
    </source>
</evidence>
<protein>
    <submittedName>
        <fullName evidence="11">MFS transporter</fullName>
    </submittedName>
</protein>
<keyword evidence="5 9" id="KW-1133">Transmembrane helix</keyword>
<feature type="transmembrane region" description="Helical" evidence="9">
    <location>
        <begin position="270"/>
        <end position="295"/>
    </location>
</feature>
<feature type="transmembrane region" description="Helical" evidence="9">
    <location>
        <begin position="307"/>
        <end position="328"/>
    </location>
</feature>
<feature type="transmembrane region" description="Helical" evidence="9">
    <location>
        <begin position="188"/>
        <end position="207"/>
    </location>
</feature>
<evidence type="ECO:0000313" key="11">
    <source>
        <dbReference type="EMBL" id="THU96762.1"/>
    </source>
</evidence>
<evidence type="ECO:0000256" key="6">
    <source>
        <dbReference type="ARBA" id="ARBA00023136"/>
    </source>
</evidence>
<organism evidence="11 12">
    <name type="scientific">Dendrothele bispora (strain CBS 962.96)</name>
    <dbReference type="NCBI Taxonomy" id="1314807"/>
    <lineage>
        <taxon>Eukaryota</taxon>
        <taxon>Fungi</taxon>
        <taxon>Dikarya</taxon>
        <taxon>Basidiomycota</taxon>
        <taxon>Agaricomycotina</taxon>
        <taxon>Agaricomycetes</taxon>
        <taxon>Agaricomycetidae</taxon>
        <taxon>Agaricales</taxon>
        <taxon>Agaricales incertae sedis</taxon>
        <taxon>Dendrothele</taxon>
    </lineage>
</organism>
<dbReference type="EMBL" id="ML179169">
    <property type="protein sequence ID" value="THU96762.1"/>
    <property type="molecule type" value="Genomic_DNA"/>
</dbReference>
<evidence type="ECO:0000256" key="8">
    <source>
        <dbReference type="RuleBase" id="RU003346"/>
    </source>
</evidence>
<keyword evidence="12" id="KW-1185">Reference proteome</keyword>
<feature type="transmembrane region" description="Helical" evidence="9">
    <location>
        <begin position="113"/>
        <end position="135"/>
    </location>
</feature>
<comment type="similarity">
    <text evidence="2 8">Belongs to the major facilitator superfamily. Sugar transporter (TC 2.A.1.1) family.</text>
</comment>
<evidence type="ECO:0000256" key="7">
    <source>
        <dbReference type="ARBA" id="ARBA00049119"/>
    </source>
</evidence>
<keyword evidence="4 9" id="KW-0812">Transmembrane</keyword>
<evidence type="ECO:0000313" key="12">
    <source>
        <dbReference type="Proteomes" id="UP000297245"/>
    </source>
</evidence>
<dbReference type="PRINTS" id="PR00171">
    <property type="entry name" value="SUGRTRNSPORT"/>
</dbReference>
<feature type="transmembrane region" description="Helical" evidence="9">
    <location>
        <begin position="422"/>
        <end position="438"/>
    </location>
</feature>
<dbReference type="InterPro" id="IPR003663">
    <property type="entry name" value="Sugar/inositol_transpt"/>
</dbReference>
<evidence type="ECO:0000256" key="1">
    <source>
        <dbReference type="ARBA" id="ARBA00004141"/>
    </source>
</evidence>
<sequence>MVFEFKALKIDRKVAKIFLIAVHTSLAGLLYGLDTGSIGPVTEMNQFTSVAGVLSPTVQGIYVSCILLSASVSSLSSGWVADIISRKYGILCGAVLSTIGSVLSASSQNLSTLFIARIITGLGMGQAISVVTVYLCEIAPANTRGTLACMIQLLITIGVAAGYFITFGTATIDSEMNSRSGLSWRLPFVVQAIVAVLLAMSAIWIPFSPRWLVERGRKDDTIKVLRGLRDGDCIEKELKEIDAAHMRREKREDHATIRELFEPRYIKRNLLGIFLMSFQQLTGIDTILYYAPIVFQQAGFSSQRASFLASGITGIINFAATIPAQIWIDKMGRKPPLLIGGAIMSACFLVIGALYATLGGTLSDGEIFLSDRRAQLAVVVLVYVFVASFACSWAVVGKIYACEIIPTRLRAKACAVQQLSNWLVNFTVALTAPAFLKASPSGPYFLYGSCTLFTVLVCFFAMPETKEKSLEEIEAMFSGDSVSEVKEEVKDGELHTLQQVS</sequence>
<feature type="transmembrane region" description="Helical" evidence="9">
    <location>
        <begin position="444"/>
        <end position="462"/>
    </location>
</feature>
<feature type="transmembrane region" description="Helical" evidence="9">
    <location>
        <begin position="147"/>
        <end position="168"/>
    </location>
</feature>
<comment type="catalytic activity">
    <reaction evidence="7">
        <text>myo-inositol(out) + H(+)(out) = myo-inositol(in) + H(+)(in)</text>
        <dbReference type="Rhea" id="RHEA:60364"/>
        <dbReference type="ChEBI" id="CHEBI:15378"/>
        <dbReference type="ChEBI" id="CHEBI:17268"/>
    </reaction>
</comment>
<evidence type="ECO:0000256" key="9">
    <source>
        <dbReference type="SAM" id="Phobius"/>
    </source>
</evidence>
<proteinExistence type="inferred from homology"/>
<dbReference type="GO" id="GO:0016020">
    <property type="term" value="C:membrane"/>
    <property type="evidence" value="ECO:0007669"/>
    <property type="project" value="UniProtKB-SubCell"/>
</dbReference>
<feature type="transmembrane region" description="Helical" evidence="9">
    <location>
        <begin position="376"/>
        <end position="401"/>
    </location>
</feature>
<evidence type="ECO:0000256" key="5">
    <source>
        <dbReference type="ARBA" id="ARBA00022989"/>
    </source>
</evidence>
<dbReference type="OrthoDB" id="5399138at2759"/>
<dbReference type="InterPro" id="IPR020846">
    <property type="entry name" value="MFS_dom"/>
</dbReference>
<dbReference type="PANTHER" id="PTHR48022">
    <property type="entry name" value="PLASTIDIC GLUCOSE TRANSPORTER 4"/>
    <property type="match status" value="1"/>
</dbReference>
<dbReference type="GO" id="GO:0005351">
    <property type="term" value="F:carbohydrate:proton symporter activity"/>
    <property type="evidence" value="ECO:0007669"/>
    <property type="project" value="TreeGrafter"/>
</dbReference>
<dbReference type="InterPro" id="IPR036259">
    <property type="entry name" value="MFS_trans_sf"/>
</dbReference>
<keyword evidence="3 8" id="KW-0813">Transport</keyword>
<feature type="transmembrane region" description="Helical" evidence="9">
    <location>
        <begin position="88"/>
        <end position="107"/>
    </location>
</feature>
<dbReference type="NCBIfam" id="TIGR00879">
    <property type="entry name" value="SP"/>
    <property type="match status" value="1"/>
</dbReference>
<reference evidence="11 12" key="1">
    <citation type="journal article" date="2019" name="Nat. Ecol. Evol.">
        <title>Megaphylogeny resolves global patterns of mushroom evolution.</title>
        <authorList>
            <person name="Varga T."/>
            <person name="Krizsan K."/>
            <person name="Foldi C."/>
            <person name="Dima B."/>
            <person name="Sanchez-Garcia M."/>
            <person name="Sanchez-Ramirez S."/>
            <person name="Szollosi G.J."/>
            <person name="Szarkandi J.G."/>
            <person name="Papp V."/>
            <person name="Albert L."/>
            <person name="Andreopoulos W."/>
            <person name="Angelini C."/>
            <person name="Antonin V."/>
            <person name="Barry K.W."/>
            <person name="Bougher N.L."/>
            <person name="Buchanan P."/>
            <person name="Buyck B."/>
            <person name="Bense V."/>
            <person name="Catcheside P."/>
            <person name="Chovatia M."/>
            <person name="Cooper J."/>
            <person name="Damon W."/>
            <person name="Desjardin D."/>
            <person name="Finy P."/>
            <person name="Geml J."/>
            <person name="Haridas S."/>
            <person name="Hughes K."/>
            <person name="Justo A."/>
            <person name="Karasinski D."/>
            <person name="Kautmanova I."/>
            <person name="Kiss B."/>
            <person name="Kocsube S."/>
            <person name="Kotiranta H."/>
            <person name="LaButti K.M."/>
            <person name="Lechner B.E."/>
            <person name="Liimatainen K."/>
            <person name="Lipzen A."/>
            <person name="Lukacs Z."/>
            <person name="Mihaltcheva S."/>
            <person name="Morgado L.N."/>
            <person name="Niskanen T."/>
            <person name="Noordeloos M.E."/>
            <person name="Ohm R.A."/>
            <person name="Ortiz-Santana B."/>
            <person name="Ovrebo C."/>
            <person name="Racz N."/>
            <person name="Riley R."/>
            <person name="Savchenko A."/>
            <person name="Shiryaev A."/>
            <person name="Soop K."/>
            <person name="Spirin V."/>
            <person name="Szebenyi C."/>
            <person name="Tomsovsky M."/>
            <person name="Tulloss R.E."/>
            <person name="Uehling J."/>
            <person name="Grigoriev I.V."/>
            <person name="Vagvolgyi C."/>
            <person name="Papp T."/>
            <person name="Martin F.M."/>
            <person name="Miettinen O."/>
            <person name="Hibbett D.S."/>
            <person name="Nagy L.G."/>
        </authorList>
    </citation>
    <scope>NUCLEOTIDE SEQUENCE [LARGE SCALE GENOMIC DNA]</scope>
    <source>
        <strain evidence="11 12">CBS 962.96</strain>
    </source>
</reference>
<dbReference type="PROSITE" id="PS00217">
    <property type="entry name" value="SUGAR_TRANSPORT_2"/>
    <property type="match status" value="1"/>
</dbReference>
<keyword evidence="6 9" id="KW-0472">Membrane</keyword>
<dbReference type="PROSITE" id="PS50850">
    <property type="entry name" value="MFS"/>
    <property type="match status" value="1"/>
</dbReference>